<proteinExistence type="predicted"/>
<dbReference type="Proteomes" id="UP001217476">
    <property type="component" value="Chromosome"/>
</dbReference>
<dbReference type="EMBL" id="CP119312">
    <property type="protein sequence ID" value="WEK03687.1"/>
    <property type="molecule type" value="Genomic_DNA"/>
</dbReference>
<reference evidence="1" key="1">
    <citation type="submission" date="2023-03" db="EMBL/GenBank/DDBJ databases">
        <title>Andean soil-derived lignocellulolytic bacterial consortium as a source of novel taxa and putative plastic-active enzymes.</title>
        <authorList>
            <person name="Diaz-Garcia L."/>
            <person name="Chuvochina M."/>
            <person name="Feuerriegel G."/>
            <person name="Bunk B."/>
            <person name="Sproer C."/>
            <person name="Streit W.R."/>
            <person name="Rodriguez L.M."/>
            <person name="Overmann J."/>
            <person name="Jimenez D.J."/>
        </authorList>
    </citation>
    <scope>NUCLEOTIDE SEQUENCE</scope>
    <source>
        <strain evidence="1">MAG 4196</strain>
    </source>
</reference>
<name>A0AAJ5VSW1_9HYPH</name>
<sequence>MSFPCPHCGHVITKEGSWFRARAHYPCQACRQEVKLNYADKVALFARHAGTIE</sequence>
<evidence type="ECO:0000313" key="1">
    <source>
        <dbReference type="EMBL" id="WEK03687.1"/>
    </source>
</evidence>
<accession>A0AAJ5VSW1</accession>
<organism evidence="1 2">
    <name type="scientific">Candidatus Devosia phytovorans</name>
    <dbReference type="NCBI Taxonomy" id="3121372"/>
    <lineage>
        <taxon>Bacteria</taxon>
        <taxon>Pseudomonadati</taxon>
        <taxon>Pseudomonadota</taxon>
        <taxon>Alphaproteobacteria</taxon>
        <taxon>Hyphomicrobiales</taxon>
        <taxon>Devosiaceae</taxon>
        <taxon>Devosia</taxon>
    </lineage>
</organism>
<dbReference type="AlphaFoldDB" id="A0AAJ5VSW1"/>
<gene>
    <name evidence="1" type="ORF">P0Y65_16040</name>
</gene>
<evidence type="ECO:0000313" key="2">
    <source>
        <dbReference type="Proteomes" id="UP001217476"/>
    </source>
</evidence>
<protein>
    <submittedName>
        <fullName evidence="1">Uncharacterized protein</fullName>
    </submittedName>
</protein>